<feature type="domain" description="Cwf19-like C-terminal" evidence="1">
    <location>
        <begin position="25"/>
        <end position="130"/>
    </location>
</feature>
<protein>
    <recommendedName>
        <fullName evidence="1">Cwf19-like C-terminal domain-containing protein</fullName>
    </recommendedName>
</protein>
<organism evidence="2 3">
    <name type="scientific">Candidatus Zambryskibacteria bacterium RIFCSPLOWO2_12_FULL_39_23</name>
    <dbReference type="NCBI Taxonomy" id="1802776"/>
    <lineage>
        <taxon>Bacteria</taxon>
        <taxon>Candidatus Zambryskiibacteriota</taxon>
    </lineage>
</organism>
<gene>
    <name evidence="2" type="ORF">A3G99_00980</name>
</gene>
<dbReference type="SUPFAM" id="SSF54197">
    <property type="entry name" value="HIT-like"/>
    <property type="match status" value="1"/>
</dbReference>
<dbReference type="EMBL" id="MHWT01000026">
    <property type="protein sequence ID" value="OHB11881.1"/>
    <property type="molecule type" value="Genomic_DNA"/>
</dbReference>
<dbReference type="AlphaFoldDB" id="A0A1G2UR51"/>
<dbReference type="Pfam" id="PF04677">
    <property type="entry name" value="CwfJ_C_1"/>
    <property type="match status" value="1"/>
</dbReference>
<reference evidence="2 3" key="1">
    <citation type="journal article" date="2016" name="Nat. Commun.">
        <title>Thousands of microbial genomes shed light on interconnected biogeochemical processes in an aquifer system.</title>
        <authorList>
            <person name="Anantharaman K."/>
            <person name="Brown C.T."/>
            <person name="Hug L.A."/>
            <person name="Sharon I."/>
            <person name="Castelle C.J."/>
            <person name="Probst A.J."/>
            <person name="Thomas B.C."/>
            <person name="Singh A."/>
            <person name="Wilkins M.J."/>
            <person name="Karaoz U."/>
            <person name="Brodie E.L."/>
            <person name="Williams K.H."/>
            <person name="Hubbard S.S."/>
            <person name="Banfield J.F."/>
        </authorList>
    </citation>
    <scope>NUCLEOTIDE SEQUENCE [LARGE SCALE GENOMIC DNA]</scope>
</reference>
<dbReference type="Gene3D" id="3.30.428.10">
    <property type="entry name" value="HIT-like"/>
    <property type="match status" value="1"/>
</dbReference>
<accession>A0A1G2UR51</accession>
<dbReference type="InterPro" id="IPR036265">
    <property type="entry name" value="HIT-like_sf"/>
</dbReference>
<sequence>MKKIVVNKRFAKGKGEYEKVINTIESKGKCPFCQDNFKYHKKPILKKIGAWFITENNWSYKNSKYHFLIINIKHKELFEELTKKDWESVRILTNWVIKKYKIKGGAIALRFGNTNYTGATVCHIHAHIIYPEVNKKNQSKTVNFPVG</sequence>
<dbReference type="Proteomes" id="UP000176558">
    <property type="component" value="Unassembled WGS sequence"/>
</dbReference>
<proteinExistence type="predicted"/>
<comment type="caution">
    <text evidence="2">The sequence shown here is derived from an EMBL/GenBank/DDBJ whole genome shotgun (WGS) entry which is preliminary data.</text>
</comment>
<evidence type="ECO:0000313" key="2">
    <source>
        <dbReference type="EMBL" id="OHB11881.1"/>
    </source>
</evidence>
<evidence type="ECO:0000313" key="3">
    <source>
        <dbReference type="Proteomes" id="UP000176558"/>
    </source>
</evidence>
<dbReference type="InterPro" id="IPR006768">
    <property type="entry name" value="Cwf19-like_C_dom-1"/>
</dbReference>
<evidence type="ECO:0000259" key="1">
    <source>
        <dbReference type="Pfam" id="PF04677"/>
    </source>
</evidence>
<name>A0A1G2UR51_9BACT</name>